<proteinExistence type="predicted"/>
<gene>
    <name evidence="2" type="ORF">EG68_11315</name>
</gene>
<accession>A0A8S9YE29</accession>
<evidence type="ECO:0000256" key="1">
    <source>
        <dbReference type="SAM" id="MobiDB-lite"/>
    </source>
</evidence>
<name>A0A8S9YE29_9TREM</name>
<sequence>MNGRSSCLTLGPFCRTHVFIHNDPVEPPPTNYGFLWQPVTTSSIGKRIALSSKNQGNPPVTPTSTTRSTKVSNSLIS</sequence>
<organism evidence="2 3">
    <name type="scientific">Paragonimus skrjabini miyazakii</name>
    <dbReference type="NCBI Taxonomy" id="59628"/>
    <lineage>
        <taxon>Eukaryota</taxon>
        <taxon>Metazoa</taxon>
        <taxon>Spiralia</taxon>
        <taxon>Lophotrochozoa</taxon>
        <taxon>Platyhelminthes</taxon>
        <taxon>Trematoda</taxon>
        <taxon>Digenea</taxon>
        <taxon>Plagiorchiida</taxon>
        <taxon>Troglotremata</taxon>
        <taxon>Troglotrematidae</taxon>
        <taxon>Paragonimus</taxon>
    </lineage>
</organism>
<evidence type="ECO:0000313" key="2">
    <source>
        <dbReference type="EMBL" id="KAF7234769.1"/>
    </source>
</evidence>
<comment type="caution">
    <text evidence="2">The sequence shown here is derived from an EMBL/GenBank/DDBJ whole genome shotgun (WGS) entry which is preliminary data.</text>
</comment>
<dbReference type="EMBL" id="JTDE01008756">
    <property type="protein sequence ID" value="KAF7234769.1"/>
    <property type="molecule type" value="Genomic_DNA"/>
</dbReference>
<dbReference type="AlphaFoldDB" id="A0A8S9YE29"/>
<feature type="compositionally biased region" description="Low complexity" evidence="1">
    <location>
        <begin position="62"/>
        <end position="77"/>
    </location>
</feature>
<reference evidence="2" key="1">
    <citation type="submission" date="2019-07" db="EMBL/GenBank/DDBJ databases">
        <title>Annotation for the trematode Paragonimus miyazaki's.</title>
        <authorList>
            <person name="Choi Y.-J."/>
        </authorList>
    </citation>
    <scope>NUCLEOTIDE SEQUENCE</scope>
    <source>
        <strain evidence="2">Japan</strain>
    </source>
</reference>
<protein>
    <submittedName>
        <fullName evidence="2">Uncharacterized protein</fullName>
    </submittedName>
</protein>
<evidence type="ECO:0000313" key="3">
    <source>
        <dbReference type="Proteomes" id="UP000822476"/>
    </source>
</evidence>
<keyword evidence="3" id="KW-1185">Reference proteome</keyword>
<feature type="region of interest" description="Disordered" evidence="1">
    <location>
        <begin position="50"/>
        <end position="77"/>
    </location>
</feature>
<dbReference type="Proteomes" id="UP000822476">
    <property type="component" value="Unassembled WGS sequence"/>
</dbReference>